<dbReference type="InterPro" id="IPR041106">
    <property type="entry name" value="XRN1_D2_D3"/>
</dbReference>
<protein>
    <recommendedName>
        <fullName evidence="1">Exoribonuclease Xrn1 D2/D3 domain-containing protein</fullName>
    </recommendedName>
</protein>
<proteinExistence type="predicted"/>
<name>A0A3P7Q2J6_DIBLA</name>
<organism evidence="2 3">
    <name type="scientific">Dibothriocephalus latus</name>
    <name type="common">Fish tapeworm</name>
    <name type="synonym">Diphyllobothrium latum</name>
    <dbReference type="NCBI Taxonomy" id="60516"/>
    <lineage>
        <taxon>Eukaryota</taxon>
        <taxon>Metazoa</taxon>
        <taxon>Spiralia</taxon>
        <taxon>Lophotrochozoa</taxon>
        <taxon>Platyhelminthes</taxon>
        <taxon>Cestoda</taxon>
        <taxon>Eucestoda</taxon>
        <taxon>Diphyllobothriidea</taxon>
        <taxon>Diphyllobothriidae</taxon>
        <taxon>Dibothriocephalus</taxon>
    </lineage>
</organism>
<dbReference type="Proteomes" id="UP000281553">
    <property type="component" value="Unassembled WGS sequence"/>
</dbReference>
<evidence type="ECO:0000259" key="1">
    <source>
        <dbReference type="Pfam" id="PF18334"/>
    </source>
</evidence>
<dbReference type="Pfam" id="PF18334">
    <property type="entry name" value="XRN1_D2_D3"/>
    <property type="match status" value="1"/>
</dbReference>
<dbReference type="EMBL" id="UYRU01075716">
    <property type="protein sequence ID" value="VDN26182.1"/>
    <property type="molecule type" value="Genomic_DNA"/>
</dbReference>
<evidence type="ECO:0000313" key="2">
    <source>
        <dbReference type="EMBL" id="VDN26182.1"/>
    </source>
</evidence>
<accession>A0A3P7Q2J6</accession>
<dbReference type="OrthoDB" id="372487at2759"/>
<keyword evidence="3" id="KW-1185">Reference proteome</keyword>
<sequence>MFRIQLGEHPTIQPCVASLSSMRSRFAYAQVLPELFSEADEQDYLTNKELADRLHLQPPVVAALTDDVMIRAPQFDNDKEGNRRVINVGLAIRPHNSRANTIGWSRFSATRGMWLFSQRVLDVLRKYAELFPELTNYLSGWNCRGVADSNHIFPQDTL</sequence>
<reference evidence="2 3" key="1">
    <citation type="submission" date="2018-11" db="EMBL/GenBank/DDBJ databases">
        <authorList>
            <consortium name="Pathogen Informatics"/>
        </authorList>
    </citation>
    <scope>NUCLEOTIDE SEQUENCE [LARGE SCALE GENOMIC DNA]</scope>
</reference>
<gene>
    <name evidence="2" type="ORF">DILT_LOCUS14754</name>
</gene>
<evidence type="ECO:0000313" key="3">
    <source>
        <dbReference type="Proteomes" id="UP000281553"/>
    </source>
</evidence>
<dbReference type="AlphaFoldDB" id="A0A3P7Q2J6"/>
<feature type="domain" description="Exoribonuclease Xrn1 D2/D3" evidence="1">
    <location>
        <begin position="37"/>
        <end position="155"/>
    </location>
</feature>